<sequence>MIDFCPRCRIQAPHDARRTGCPRCGGPLSVLPSAAHIPTRTGVPAPQSRPSPPPAPRRPAQRRFRWVARRPPEALPGPPVRRRPPRGPTPRYTHNPGWGLVDVVTPPETPARTRAERAADSMQPAVLTLGTTLFVAAISQAWIYGLLVVNRDRPIGRATATWAYAIAQAVGWVSVAGFVVCLVTFWTWMVAHRARAYRSIDRVDPRPRWQIAVGCLVPLVNVVGAPVLLHELVRCGHHLPADRVTPILRGWWAAWAGLNLLAVVTLAIRLGADSIQWSANAVLLTLLTDLAGSAFAIGTAWLLYRTFDPSTDRAPTTRWLAA</sequence>
<dbReference type="RefSeq" id="WP_253653405.1">
    <property type="nucleotide sequence ID" value="NZ_BAAAOE010000001.1"/>
</dbReference>
<feature type="transmembrane region" description="Helical" evidence="2">
    <location>
        <begin position="124"/>
        <end position="143"/>
    </location>
</feature>
<reference evidence="4 5" key="1">
    <citation type="submission" date="2022-06" db="EMBL/GenBank/DDBJ databases">
        <title>Genomic Encyclopedia of Archaeal and Bacterial Type Strains, Phase II (KMG-II): from individual species to whole genera.</title>
        <authorList>
            <person name="Goeker M."/>
        </authorList>
    </citation>
    <scope>NUCLEOTIDE SEQUENCE [LARGE SCALE GENOMIC DNA]</scope>
    <source>
        <strain evidence="4 5">DSM 45037</strain>
    </source>
</reference>
<protein>
    <recommendedName>
        <fullName evidence="3">DUF4328 domain-containing protein</fullName>
    </recommendedName>
</protein>
<feature type="compositionally biased region" description="Pro residues" evidence="1">
    <location>
        <begin position="47"/>
        <end position="57"/>
    </location>
</feature>
<evidence type="ECO:0000256" key="1">
    <source>
        <dbReference type="SAM" id="MobiDB-lite"/>
    </source>
</evidence>
<feature type="transmembrane region" description="Helical" evidence="2">
    <location>
        <begin position="163"/>
        <end position="188"/>
    </location>
</feature>
<feature type="domain" description="DUF4328" evidence="3">
    <location>
        <begin position="152"/>
        <end position="304"/>
    </location>
</feature>
<accession>A0ABT1H1X1</accession>
<proteinExistence type="predicted"/>
<name>A0ABT1H1X1_9NOCA</name>
<keyword evidence="2" id="KW-1133">Transmembrane helix</keyword>
<keyword evidence="5" id="KW-1185">Reference proteome</keyword>
<dbReference type="EMBL" id="JAMTCG010000002">
    <property type="protein sequence ID" value="MCP2159802.1"/>
    <property type="molecule type" value="Genomic_DNA"/>
</dbReference>
<feature type="region of interest" description="Disordered" evidence="1">
    <location>
        <begin position="37"/>
        <end position="100"/>
    </location>
</feature>
<comment type="caution">
    <text evidence="4">The sequence shown here is derived from an EMBL/GenBank/DDBJ whole genome shotgun (WGS) entry which is preliminary data.</text>
</comment>
<feature type="transmembrane region" description="Helical" evidence="2">
    <location>
        <begin position="249"/>
        <end position="270"/>
    </location>
</feature>
<dbReference type="Proteomes" id="UP001205740">
    <property type="component" value="Unassembled WGS sequence"/>
</dbReference>
<evidence type="ECO:0000259" key="3">
    <source>
        <dbReference type="Pfam" id="PF14219"/>
    </source>
</evidence>
<dbReference type="Pfam" id="PF14219">
    <property type="entry name" value="DUF4328"/>
    <property type="match status" value="1"/>
</dbReference>
<keyword evidence="2" id="KW-0472">Membrane</keyword>
<feature type="transmembrane region" description="Helical" evidence="2">
    <location>
        <begin position="282"/>
        <end position="304"/>
    </location>
</feature>
<feature type="transmembrane region" description="Helical" evidence="2">
    <location>
        <begin position="209"/>
        <end position="229"/>
    </location>
</feature>
<evidence type="ECO:0000256" key="2">
    <source>
        <dbReference type="SAM" id="Phobius"/>
    </source>
</evidence>
<evidence type="ECO:0000313" key="5">
    <source>
        <dbReference type="Proteomes" id="UP001205740"/>
    </source>
</evidence>
<feature type="compositionally biased region" description="Basic residues" evidence="1">
    <location>
        <begin position="59"/>
        <end position="68"/>
    </location>
</feature>
<gene>
    <name evidence="4" type="ORF">LX12_000981</name>
</gene>
<keyword evidence="2" id="KW-0812">Transmembrane</keyword>
<dbReference type="InterPro" id="IPR025565">
    <property type="entry name" value="DUF4328"/>
</dbReference>
<organism evidence="4 5">
    <name type="scientific">Williamsia serinedens</name>
    <dbReference type="NCBI Taxonomy" id="391736"/>
    <lineage>
        <taxon>Bacteria</taxon>
        <taxon>Bacillati</taxon>
        <taxon>Actinomycetota</taxon>
        <taxon>Actinomycetes</taxon>
        <taxon>Mycobacteriales</taxon>
        <taxon>Nocardiaceae</taxon>
        <taxon>Williamsia</taxon>
    </lineage>
</organism>
<evidence type="ECO:0000313" key="4">
    <source>
        <dbReference type="EMBL" id="MCP2159802.1"/>
    </source>
</evidence>